<dbReference type="EMBL" id="BMAU01021171">
    <property type="protein sequence ID" value="GFX93049.1"/>
    <property type="molecule type" value="Genomic_DNA"/>
</dbReference>
<gene>
    <name evidence="1" type="ORF">TNCV_139931</name>
</gene>
<organism evidence="1 2">
    <name type="scientific">Trichonephila clavipes</name>
    <name type="common">Golden silk orbweaver</name>
    <name type="synonym">Nephila clavipes</name>
    <dbReference type="NCBI Taxonomy" id="2585209"/>
    <lineage>
        <taxon>Eukaryota</taxon>
        <taxon>Metazoa</taxon>
        <taxon>Ecdysozoa</taxon>
        <taxon>Arthropoda</taxon>
        <taxon>Chelicerata</taxon>
        <taxon>Arachnida</taxon>
        <taxon>Araneae</taxon>
        <taxon>Araneomorphae</taxon>
        <taxon>Entelegynae</taxon>
        <taxon>Araneoidea</taxon>
        <taxon>Nephilidae</taxon>
        <taxon>Trichonephila</taxon>
    </lineage>
</organism>
<dbReference type="Proteomes" id="UP000887159">
    <property type="component" value="Unassembled WGS sequence"/>
</dbReference>
<evidence type="ECO:0000313" key="2">
    <source>
        <dbReference type="Proteomes" id="UP000887159"/>
    </source>
</evidence>
<dbReference type="AlphaFoldDB" id="A0A8X6RI94"/>
<name>A0A8X6RI94_TRICX</name>
<keyword evidence="2" id="KW-1185">Reference proteome</keyword>
<evidence type="ECO:0000313" key="1">
    <source>
        <dbReference type="EMBL" id="GFX93049.1"/>
    </source>
</evidence>
<reference evidence="1" key="1">
    <citation type="submission" date="2020-08" db="EMBL/GenBank/DDBJ databases">
        <title>Multicomponent nature underlies the extraordinary mechanical properties of spider dragline silk.</title>
        <authorList>
            <person name="Kono N."/>
            <person name="Nakamura H."/>
            <person name="Mori M."/>
            <person name="Yoshida Y."/>
            <person name="Ohtoshi R."/>
            <person name="Malay A.D."/>
            <person name="Moran D.A.P."/>
            <person name="Tomita M."/>
            <person name="Numata K."/>
            <person name="Arakawa K."/>
        </authorList>
    </citation>
    <scope>NUCLEOTIDE SEQUENCE</scope>
</reference>
<sequence length="194" mass="21542">MRGSFLNGELEGARGCDYGDFFSGIRGVRVTGGRCSAWTSSSCHHTRNDCGSECFSLEQPKNYRGRDVSVTGYYRVHHSHHNASILKLSKLVCAVGSPPTDRRTEPYLNGTVFESSATLSSGGIWFSVANCHWGETWCHHFQTESKCFSKQWKHATSPPPKKSNAAHTTFGKVKMSFLNTRAHCFLSSWNEGPT</sequence>
<accession>A0A8X6RI94</accession>
<protein>
    <submittedName>
        <fullName evidence="1">Uncharacterized protein</fullName>
    </submittedName>
</protein>
<proteinExistence type="predicted"/>
<comment type="caution">
    <text evidence="1">The sequence shown here is derived from an EMBL/GenBank/DDBJ whole genome shotgun (WGS) entry which is preliminary data.</text>
</comment>